<evidence type="ECO:0000256" key="4">
    <source>
        <dbReference type="SAM" id="SignalP"/>
    </source>
</evidence>
<dbReference type="CDD" id="cd14747">
    <property type="entry name" value="PBP2_MalE"/>
    <property type="match status" value="1"/>
</dbReference>
<dbReference type="SUPFAM" id="SSF53850">
    <property type="entry name" value="Periplasmic binding protein-like II"/>
    <property type="match status" value="1"/>
</dbReference>
<gene>
    <name evidence="5" type="ORF">H4W79_001303</name>
</gene>
<proteinExistence type="inferred from homology"/>
<evidence type="ECO:0000313" key="5">
    <source>
        <dbReference type="EMBL" id="MBE1457089.1"/>
    </source>
</evidence>
<dbReference type="PANTHER" id="PTHR30061:SF50">
    <property type="entry name" value="MALTOSE_MALTODEXTRIN-BINDING PERIPLASMIC PROTEIN"/>
    <property type="match status" value="1"/>
</dbReference>
<evidence type="ECO:0000313" key="6">
    <source>
        <dbReference type="Proteomes" id="UP000598217"/>
    </source>
</evidence>
<dbReference type="EMBL" id="JADBDY010000001">
    <property type="protein sequence ID" value="MBE1457089.1"/>
    <property type="molecule type" value="Genomic_DNA"/>
</dbReference>
<dbReference type="PANTHER" id="PTHR30061">
    <property type="entry name" value="MALTOSE-BINDING PERIPLASMIC PROTEIN"/>
    <property type="match status" value="1"/>
</dbReference>
<dbReference type="RefSeq" id="WP_191273008.1">
    <property type="nucleotide sequence ID" value="NZ_BMXJ01000006.1"/>
</dbReference>
<evidence type="ECO:0000256" key="2">
    <source>
        <dbReference type="ARBA" id="ARBA00022448"/>
    </source>
</evidence>
<keyword evidence="3 4" id="KW-0732">Signal</keyword>
<evidence type="ECO:0000256" key="1">
    <source>
        <dbReference type="ARBA" id="ARBA00008520"/>
    </source>
</evidence>
<dbReference type="Gene3D" id="3.40.190.10">
    <property type="entry name" value="Periplasmic binding protein-like II"/>
    <property type="match status" value="2"/>
</dbReference>
<comment type="similarity">
    <text evidence="1">Belongs to the bacterial solute-binding protein 1 family.</text>
</comment>
<feature type="signal peptide" evidence="4">
    <location>
        <begin position="1"/>
        <end position="25"/>
    </location>
</feature>
<organism evidence="5 6">
    <name type="scientific">Nocardiopsis terrae</name>
    <dbReference type="NCBI Taxonomy" id="372655"/>
    <lineage>
        <taxon>Bacteria</taxon>
        <taxon>Bacillati</taxon>
        <taxon>Actinomycetota</taxon>
        <taxon>Actinomycetes</taxon>
        <taxon>Streptosporangiales</taxon>
        <taxon>Nocardiopsidaceae</taxon>
        <taxon>Nocardiopsis</taxon>
    </lineage>
</organism>
<dbReference type="InterPro" id="IPR006059">
    <property type="entry name" value="SBP"/>
</dbReference>
<dbReference type="Proteomes" id="UP000598217">
    <property type="component" value="Unassembled WGS sequence"/>
</dbReference>
<keyword evidence="6" id="KW-1185">Reference proteome</keyword>
<comment type="caution">
    <text evidence="5">The sequence shown here is derived from an EMBL/GenBank/DDBJ whole genome shotgun (WGS) entry which is preliminary data.</text>
</comment>
<evidence type="ECO:0000256" key="3">
    <source>
        <dbReference type="ARBA" id="ARBA00022729"/>
    </source>
</evidence>
<protein>
    <submittedName>
        <fullName evidence="5">N,N'-diacetylchitobiose transport system substrate-binding protein</fullName>
    </submittedName>
</protein>
<dbReference type="Pfam" id="PF01547">
    <property type="entry name" value="SBP_bac_1"/>
    <property type="match status" value="1"/>
</dbReference>
<dbReference type="PROSITE" id="PS51257">
    <property type="entry name" value="PROKAR_LIPOPROTEIN"/>
    <property type="match status" value="1"/>
</dbReference>
<sequence length="427" mass="45601">MARRRAHKYVPLPAATLALALAATACGGGGGDTSADSLQVWIMEGTNPDATAFFDAVNDTFTGQAGIDVDVEFVPWADAQDKISTAIAGGTTPDVIELGTTFTPEFADAGALHDLSGYIDDPSRFQQEMYEMGVIDDAAYGVPWYASIRSIIYRRDIFAEHGQEEPQNWDELRRTALDLAEAEEGMIAFPVPGSAQYSVMPWIWGGGGEVAVQEDDGTWTSTVNSAEGRAGVEFFTGLALEDGLSTTGAVNWNEIDVMESLADEQAIMAISNSSNPKAIIESNPDLEDKLGVFVLPGQESGYTDSFAGGSLLSVFEGTGNEEAGWQYVDLLTSGEYFERWGQESGFFPAGVAEIEAYADSEDPLVRPFATQLLEAGRSTPAVPAWSRVEAEGVIVGMHQDILNGNATVEEATDSAAEAIERILNEGS</sequence>
<name>A0ABR9HDJ5_9ACTN</name>
<keyword evidence="2" id="KW-0813">Transport</keyword>
<feature type="chain" id="PRO_5047131084" evidence="4">
    <location>
        <begin position="26"/>
        <end position="427"/>
    </location>
</feature>
<accession>A0ABR9HDJ5</accession>
<reference evidence="5 6" key="1">
    <citation type="submission" date="2020-10" db="EMBL/GenBank/DDBJ databases">
        <title>Sequencing the genomes of 1000 actinobacteria strains.</title>
        <authorList>
            <person name="Klenk H.-P."/>
        </authorList>
    </citation>
    <scope>NUCLEOTIDE SEQUENCE [LARGE SCALE GENOMIC DNA]</scope>
    <source>
        <strain evidence="5 6">DSM 45157</strain>
    </source>
</reference>